<evidence type="ECO:0000256" key="4">
    <source>
        <dbReference type="SAM" id="Phobius"/>
    </source>
</evidence>
<evidence type="ECO:0000256" key="5">
    <source>
        <dbReference type="SAM" id="SignalP"/>
    </source>
</evidence>
<organism evidence="6 7">
    <name type="scientific">Panaeolus cyanescens</name>
    <dbReference type="NCBI Taxonomy" id="181874"/>
    <lineage>
        <taxon>Eukaryota</taxon>
        <taxon>Fungi</taxon>
        <taxon>Dikarya</taxon>
        <taxon>Basidiomycota</taxon>
        <taxon>Agaricomycotina</taxon>
        <taxon>Agaricomycetes</taxon>
        <taxon>Agaricomycetidae</taxon>
        <taxon>Agaricales</taxon>
        <taxon>Agaricineae</taxon>
        <taxon>Galeropsidaceae</taxon>
        <taxon>Panaeolus</taxon>
    </lineage>
</organism>
<keyword evidence="7" id="KW-1185">Reference proteome</keyword>
<keyword evidence="4" id="KW-0472">Membrane</keyword>
<dbReference type="Proteomes" id="UP000284842">
    <property type="component" value="Unassembled WGS sequence"/>
</dbReference>
<gene>
    <name evidence="6" type="ORF">CVT24_003904</name>
</gene>
<feature type="compositionally biased region" description="Low complexity" evidence="3">
    <location>
        <begin position="170"/>
        <end position="182"/>
    </location>
</feature>
<keyword evidence="5" id="KW-0732">Signal</keyword>
<dbReference type="EMBL" id="NHTK01005962">
    <property type="protein sequence ID" value="PPQ70188.1"/>
    <property type="molecule type" value="Genomic_DNA"/>
</dbReference>
<feature type="compositionally biased region" description="Polar residues" evidence="3">
    <location>
        <begin position="309"/>
        <end position="379"/>
    </location>
</feature>
<dbReference type="PANTHER" id="PTHR12192:SF2">
    <property type="entry name" value="GLUTATHIONE-SPECIFIC GAMMA-GLUTAMYLCYCLOTRANSFERASE 2"/>
    <property type="match status" value="1"/>
</dbReference>
<feature type="transmembrane region" description="Helical" evidence="4">
    <location>
        <begin position="236"/>
        <end position="262"/>
    </location>
</feature>
<feature type="signal peptide" evidence="5">
    <location>
        <begin position="1"/>
        <end position="18"/>
    </location>
</feature>
<keyword evidence="2" id="KW-0456">Lyase</keyword>
<dbReference type="InterPro" id="IPR036568">
    <property type="entry name" value="GGCT-like_sf"/>
</dbReference>
<feature type="compositionally biased region" description="Gly residues" evidence="3">
    <location>
        <begin position="183"/>
        <end position="218"/>
    </location>
</feature>
<dbReference type="GO" id="GO:0006751">
    <property type="term" value="P:glutathione catabolic process"/>
    <property type="evidence" value="ECO:0007669"/>
    <property type="project" value="InterPro"/>
</dbReference>
<dbReference type="Gene3D" id="3.10.490.10">
    <property type="entry name" value="Gamma-glutamyl cyclotransferase-like"/>
    <property type="match status" value="1"/>
</dbReference>
<comment type="caution">
    <text evidence="6">The sequence shown here is derived from an EMBL/GenBank/DDBJ whole genome shotgun (WGS) entry which is preliminary data.</text>
</comment>
<dbReference type="InterPro" id="IPR006840">
    <property type="entry name" value="ChaC"/>
</dbReference>
<reference evidence="6 7" key="1">
    <citation type="journal article" date="2018" name="Evol. Lett.">
        <title>Horizontal gene cluster transfer increased hallucinogenic mushroom diversity.</title>
        <authorList>
            <person name="Reynolds H.T."/>
            <person name="Vijayakumar V."/>
            <person name="Gluck-Thaler E."/>
            <person name="Korotkin H.B."/>
            <person name="Matheny P.B."/>
            <person name="Slot J.C."/>
        </authorList>
    </citation>
    <scope>NUCLEOTIDE SEQUENCE [LARGE SCALE GENOMIC DNA]</scope>
    <source>
        <strain evidence="6 7">2629</strain>
    </source>
</reference>
<feature type="chain" id="PRO_5019570195" description="glutathione-specific gamma-glutamylcyclotransferase" evidence="5">
    <location>
        <begin position="19"/>
        <end position="605"/>
    </location>
</feature>
<dbReference type="PANTHER" id="PTHR12192">
    <property type="entry name" value="CATION TRANSPORT PROTEIN CHAC-RELATED"/>
    <property type="match status" value="1"/>
</dbReference>
<dbReference type="InterPro" id="IPR013024">
    <property type="entry name" value="GGCT-like"/>
</dbReference>
<sequence length="605" mass="63927">MLRHLLLVGAVSLAVVKAQDDRAVCLSDSAHQWGYNTLGQSPCEVAGDLLSVCLGRDVYIVALDPDRIYSGSQASGDGNDCRCSSVYYAVLASCSQCQGRDWGTWEDQIENCAGVTYPRTLPISIPVGTRVPPWAYLDYPSIGTFDVAVARAAIAGSTSITPTPTPTPTPSSSSRPTTSTPGGNTGGNGGNTGGNGGNTGGNGGNNGGNGGNNGGSNGGDDDDPFPGPEPEKKTNVGAIVGGVVGGLAALGIIGGLIAFILLRNKKNKQQQANFGAYGEKPPVASPYFPQPQSPMGPAMTGGTAVYNPNDPSTFPTPVTQPQYTGQNPSPYGSPQVQPQPNAMGYQQSPFATPPATSMNTSFAHTDGSSPYAQPTQLTGGSYAPVPGGQGPARPVGGYAGEIIEMGSNEKPFVVFGYGSLIFKPPPHVIKKTPGFLKGYVRRFAQKSHDHRGTPESPGRVVTLVHKEEWDKFSQSDAFPDDDTVWGVAYTIDPAYEAEVRDYLDYREKDGYTMEVLDIYGIDQTTKEEQVIIHDCLMAFCTGGSEPLDSLAQTIWSSVGPSGPNKEYLFNLVKSVRELSPNSYDSHLYALESRVRELDHLHGNQG</sequence>
<dbReference type="EC" id="4.3.2.7" evidence="1"/>
<dbReference type="GO" id="GO:0061928">
    <property type="term" value="F:glutathione specific gamma-glutamylcyclotransferase activity"/>
    <property type="evidence" value="ECO:0007669"/>
    <property type="project" value="UniProtKB-EC"/>
</dbReference>
<evidence type="ECO:0000256" key="1">
    <source>
        <dbReference type="ARBA" id="ARBA00012344"/>
    </source>
</evidence>
<evidence type="ECO:0000256" key="3">
    <source>
        <dbReference type="SAM" id="MobiDB-lite"/>
    </source>
</evidence>
<dbReference type="SUPFAM" id="SSF110857">
    <property type="entry name" value="Gamma-glutamyl cyclotransferase-like"/>
    <property type="match status" value="1"/>
</dbReference>
<keyword evidence="4" id="KW-1133">Transmembrane helix</keyword>
<dbReference type="InParanoid" id="A0A409VVA9"/>
<dbReference type="CDD" id="cd06661">
    <property type="entry name" value="GGCT_like"/>
    <property type="match status" value="1"/>
</dbReference>
<dbReference type="Pfam" id="PF04752">
    <property type="entry name" value="ChaC"/>
    <property type="match status" value="1"/>
</dbReference>
<feature type="region of interest" description="Disordered" evidence="3">
    <location>
        <begin position="300"/>
        <end position="389"/>
    </location>
</feature>
<accession>A0A409VVA9</accession>
<evidence type="ECO:0000256" key="2">
    <source>
        <dbReference type="ARBA" id="ARBA00023239"/>
    </source>
</evidence>
<dbReference type="OrthoDB" id="5894at2759"/>
<feature type="region of interest" description="Disordered" evidence="3">
    <location>
        <begin position="158"/>
        <end position="233"/>
    </location>
</feature>
<evidence type="ECO:0000313" key="6">
    <source>
        <dbReference type="EMBL" id="PPQ70188.1"/>
    </source>
</evidence>
<name>A0A409VVA9_9AGAR</name>
<dbReference type="GO" id="GO:0005737">
    <property type="term" value="C:cytoplasm"/>
    <property type="evidence" value="ECO:0007669"/>
    <property type="project" value="TreeGrafter"/>
</dbReference>
<keyword evidence="4" id="KW-0812">Transmembrane</keyword>
<evidence type="ECO:0000313" key="7">
    <source>
        <dbReference type="Proteomes" id="UP000284842"/>
    </source>
</evidence>
<protein>
    <recommendedName>
        <fullName evidence="1">glutathione-specific gamma-glutamylcyclotransferase</fullName>
        <ecNumber evidence="1">4.3.2.7</ecNumber>
    </recommendedName>
</protein>
<dbReference type="AlphaFoldDB" id="A0A409VVA9"/>
<dbReference type="STRING" id="181874.A0A409VVA9"/>
<proteinExistence type="predicted"/>